<organism evidence="4 5">
    <name type="scientific">Recurvomyces mirabilis</name>
    <dbReference type="NCBI Taxonomy" id="574656"/>
    <lineage>
        <taxon>Eukaryota</taxon>
        <taxon>Fungi</taxon>
        <taxon>Dikarya</taxon>
        <taxon>Ascomycota</taxon>
        <taxon>Pezizomycotina</taxon>
        <taxon>Dothideomycetes</taxon>
        <taxon>Dothideomycetidae</taxon>
        <taxon>Mycosphaerellales</taxon>
        <taxon>Teratosphaeriaceae</taxon>
        <taxon>Recurvomyces</taxon>
    </lineage>
</organism>
<proteinExistence type="predicted"/>
<comment type="caution">
    <text evidence="4">The sequence shown here is derived from an EMBL/GenBank/DDBJ whole genome shotgun (WGS) entry which is preliminary data.</text>
</comment>
<feature type="signal peptide" evidence="2">
    <location>
        <begin position="1"/>
        <end position="19"/>
    </location>
</feature>
<dbReference type="PANTHER" id="PTHR40633:SF1">
    <property type="entry name" value="GPI ANCHORED SERINE-THREONINE RICH PROTEIN (AFU_ORTHOLOGUE AFUA_1G03630)"/>
    <property type="match status" value="1"/>
</dbReference>
<reference evidence="4" key="1">
    <citation type="submission" date="2023-07" db="EMBL/GenBank/DDBJ databases">
        <title>Black Yeasts Isolated from many extreme environments.</title>
        <authorList>
            <person name="Coleine C."/>
            <person name="Stajich J.E."/>
            <person name="Selbmann L."/>
        </authorList>
    </citation>
    <scope>NUCLEOTIDE SEQUENCE</scope>
    <source>
        <strain evidence="4">CCFEE 5485</strain>
    </source>
</reference>
<name>A0AAE1C2D7_9PEZI</name>
<keyword evidence="1 2" id="KW-0732">Signal</keyword>
<dbReference type="EMBL" id="JAUTXT010000014">
    <property type="protein sequence ID" value="KAK3675591.1"/>
    <property type="molecule type" value="Genomic_DNA"/>
</dbReference>
<evidence type="ECO:0000313" key="4">
    <source>
        <dbReference type="EMBL" id="KAK3675591.1"/>
    </source>
</evidence>
<feature type="chain" id="PRO_5042285402" description="Yeast cell wall synthesis Kre9/Knh1-like N-terminal domain-containing protein" evidence="2">
    <location>
        <begin position="20"/>
        <end position="236"/>
    </location>
</feature>
<evidence type="ECO:0000313" key="5">
    <source>
        <dbReference type="Proteomes" id="UP001274830"/>
    </source>
</evidence>
<dbReference type="Pfam" id="PF10342">
    <property type="entry name" value="Kre9_KNH"/>
    <property type="match status" value="1"/>
</dbReference>
<dbReference type="PANTHER" id="PTHR40633">
    <property type="entry name" value="MATRIX PROTEIN, PUTATIVE (AFU_ORTHOLOGUE AFUA_8G05410)-RELATED"/>
    <property type="match status" value="1"/>
</dbReference>
<dbReference type="InterPro" id="IPR052982">
    <property type="entry name" value="SRP1/TIP1-like"/>
</dbReference>
<evidence type="ECO:0000256" key="1">
    <source>
        <dbReference type="ARBA" id="ARBA00022729"/>
    </source>
</evidence>
<keyword evidence="5" id="KW-1185">Reference proteome</keyword>
<protein>
    <recommendedName>
        <fullName evidence="3">Yeast cell wall synthesis Kre9/Knh1-like N-terminal domain-containing protein</fullName>
    </recommendedName>
</protein>
<evidence type="ECO:0000256" key="2">
    <source>
        <dbReference type="SAM" id="SignalP"/>
    </source>
</evidence>
<sequence>MFSRSFFLALLSAPLLVLADGPNAFNNANGTLVATAGQPLTLNWTPTTSGSISLVLRSGSSNDLAAGTIIASNVANSGSYTWTPDTMLTRGSDYTVEIVDDTDPTQVNYTPYFVLNSDNTVAYSTSQVSFGTASASAILSTLSSASATGSATSVAAAISSSKASASASGSSTGSAASMTGSSSMKASGSATSAASSGASAASSSAAIQTQSAAGAAPRVTAMAGVLGLAALGALAL</sequence>
<dbReference type="AlphaFoldDB" id="A0AAE1C2D7"/>
<accession>A0AAE1C2D7</accession>
<dbReference type="InterPro" id="IPR018466">
    <property type="entry name" value="Kre9/Knh1-like_N"/>
</dbReference>
<feature type="domain" description="Yeast cell wall synthesis Kre9/Knh1-like N-terminal" evidence="3">
    <location>
        <begin position="33"/>
        <end position="113"/>
    </location>
</feature>
<dbReference type="Proteomes" id="UP001274830">
    <property type="component" value="Unassembled WGS sequence"/>
</dbReference>
<evidence type="ECO:0000259" key="3">
    <source>
        <dbReference type="Pfam" id="PF10342"/>
    </source>
</evidence>
<gene>
    <name evidence="4" type="ORF">LTR78_004675</name>
</gene>